<reference evidence="1" key="1">
    <citation type="submission" date="2019-04" db="EMBL/GenBank/DDBJ databases">
        <title>Microbes associate with the intestines of laboratory mice.</title>
        <authorList>
            <person name="Navarre W."/>
            <person name="Wong E."/>
            <person name="Huang K."/>
            <person name="Tropini C."/>
            <person name="Ng K."/>
            <person name="Yu B."/>
        </authorList>
    </citation>
    <scope>NUCLEOTIDE SEQUENCE</scope>
    <source>
        <strain evidence="1">NM09_H32</strain>
    </source>
</reference>
<organism evidence="1 2">
    <name type="scientific">Dubosiella muris</name>
    <dbReference type="NCBI Taxonomy" id="3038133"/>
    <lineage>
        <taxon>Bacteria</taxon>
        <taxon>Bacillati</taxon>
        <taxon>Bacillota</taxon>
        <taxon>Erysipelotrichia</taxon>
        <taxon>Erysipelotrichales</taxon>
        <taxon>Erysipelotrichaceae</taxon>
        <taxon>Dubosiella</taxon>
    </lineage>
</organism>
<gene>
    <name evidence="1" type="primary">dapF</name>
    <name evidence="1" type="ORF">E5336_08650</name>
</gene>
<accession>A0AC61R7C5</accession>
<evidence type="ECO:0000313" key="2">
    <source>
        <dbReference type="Proteomes" id="UP000308836"/>
    </source>
</evidence>
<proteinExistence type="predicted"/>
<protein>
    <submittedName>
        <fullName evidence="1">Diaminopimelate epimerase</fullName>
        <ecNumber evidence="1">5.1.1.7</ecNumber>
    </submittedName>
</protein>
<evidence type="ECO:0000313" key="1">
    <source>
        <dbReference type="EMBL" id="TGY65474.1"/>
    </source>
</evidence>
<keyword evidence="2" id="KW-1185">Reference proteome</keyword>
<keyword evidence="1" id="KW-0413">Isomerase</keyword>
<dbReference type="Proteomes" id="UP000308836">
    <property type="component" value="Unassembled WGS sequence"/>
</dbReference>
<sequence>MKIPFSKYHGCGNDFVLVREADVIGADASALAVAMCDRHCGVGADGLIVVRTDPLEMIYYNQDGSRAPMCGNGIRCFSLFCKDDGIVETDRFDVVTLAGTKTVDALPNGRFRVDMQKPQFEIALCGIEAPIWDVEVLGLRLYTLFMSTIHTVVFVEDAFMDIESIGRALCEHPLFHAQTNVNFVQIVDDKTIKVQTYERGCGVTLACGTGVCASAYVAHREKGCAPSLHVLMKKGALDIQILADDTIVMQGPAKKIAKGEYYDD</sequence>
<dbReference type="EC" id="5.1.1.7" evidence="1"/>
<dbReference type="EMBL" id="SRYG01000017">
    <property type="protein sequence ID" value="TGY65474.1"/>
    <property type="molecule type" value="Genomic_DNA"/>
</dbReference>
<name>A0AC61R7C5_9FIRM</name>
<comment type="caution">
    <text evidence="1">The sequence shown here is derived from an EMBL/GenBank/DDBJ whole genome shotgun (WGS) entry which is preliminary data.</text>
</comment>